<dbReference type="GO" id="GO:0051607">
    <property type="term" value="P:defense response to virus"/>
    <property type="evidence" value="ECO:0007669"/>
    <property type="project" value="UniProtKB-KW"/>
</dbReference>
<evidence type="ECO:0000313" key="11">
    <source>
        <dbReference type="Proteomes" id="UP000245992"/>
    </source>
</evidence>
<protein>
    <submittedName>
        <fullName evidence="10">Mobile element trasfer protein</fullName>
    </submittedName>
</protein>
<evidence type="ECO:0000256" key="4">
    <source>
        <dbReference type="ARBA" id="ARBA00022741"/>
    </source>
</evidence>
<comment type="subcellular location">
    <subcellularLocation>
        <location evidence="1">Cell membrane</location>
    </subcellularLocation>
</comment>
<dbReference type="GO" id="GO:0005886">
    <property type="term" value="C:plasma membrane"/>
    <property type="evidence" value="ECO:0007669"/>
    <property type="project" value="UniProtKB-SubCell"/>
</dbReference>
<dbReference type="OrthoDB" id="4333329at2"/>
<organism evidence="10 11">
    <name type="scientific">Streptomyces scopuliridis RB72</name>
    <dbReference type="NCBI Taxonomy" id="1440053"/>
    <lineage>
        <taxon>Bacteria</taxon>
        <taxon>Bacillati</taxon>
        <taxon>Actinomycetota</taxon>
        <taxon>Actinomycetes</taxon>
        <taxon>Kitasatosporales</taxon>
        <taxon>Streptomycetaceae</taxon>
        <taxon>Streptomyces</taxon>
    </lineage>
</organism>
<gene>
    <name evidence="10" type="ORF">Y717_26365</name>
</gene>
<feature type="domain" description="Pycsar effector protein" evidence="9">
    <location>
        <begin position="8"/>
        <end position="146"/>
    </location>
</feature>
<keyword evidence="5 8" id="KW-1133">Transmembrane helix</keyword>
<evidence type="ECO:0000256" key="2">
    <source>
        <dbReference type="ARBA" id="ARBA00022475"/>
    </source>
</evidence>
<accession>A0A2T7T6N1</accession>
<dbReference type="EMBL" id="AZSP01000178">
    <property type="protein sequence ID" value="PVE10716.1"/>
    <property type="molecule type" value="Genomic_DNA"/>
</dbReference>
<evidence type="ECO:0000256" key="8">
    <source>
        <dbReference type="SAM" id="Phobius"/>
    </source>
</evidence>
<sequence>MSALDASLTAAHAEVKAEIARTDNKTGLLLAFIGALLAGVWTVAKDASLPAVALVVGGMGVALLVAAAGLLLRAVRPNLGGDRPVGFPRWATLTADQIRTELDEDKRAQHIANLSRIAVCKFTNLRRAVDVTCVAGVLLIVGAVIAVGGAL</sequence>
<feature type="transmembrane region" description="Helical" evidence="8">
    <location>
        <begin position="131"/>
        <end position="150"/>
    </location>
</feature>
<name>A0A2T7T6N1_9ACTN</name>
<proteinExistence type="predicted"/>
<dbReference type="InterPro" id="IPR043760">
    <property type="entry name" value="PycTM_dom"/>
</dbReference>
<evidence type="ECO:0000259" key="9">
    <source>
        <dbReference type="Pfam" id="PF18967"/>
    </source>
</evidence>
<dbReference type="RefSeq" id="WP_030351131.1">
    <property type="nucleotide sequence ID" value="NZ_AZSP01000178.1"/>
</dbReference>
<dbReference type="Proteomes" id="UP000245992">
    <property type="component" value="Unassembled WGS sequence"/>
</dbReference>
<keyword evidence="11" id="KW-1185">Reference proteome</keyword>
<keyword evidence="2" id="KW-1003">Cell membrane</keyword>
<dbReference type="Pfam" id="PF18967">
    <property type="entry name" value="PycTM"/>
    <property type="match status" value="1"/>
</dbReference>
<dbReference type="GO" id="GO:0000166">
    <property type="term" value="F:nucleotide binding"/>
    <property type="evidence" value="ECO:0007669"/>
    <property type="project" value="UniProtKB-KW"/>
</dbReference>
<evidence type="ECO:0000256" key="5">
    <source>
        <dbReference type="ARBA" id="ARBA00022989"/>
    </source>
</evidence>
<evidence type="ECO:0000256" key="3">
    <source>
        <dbReference type="ARBA" id="ARBA00022692"/>
    </source>
</evidence>
<keyword evidence="3 8" id="KW-0812">Transmembrane</keyword>
<feature type="transmembrane region" description="Helical" evidence="8">
    <location>
        <begin position="50"/>
        <end position="72"/>
    </location>
</feature>
<evidence type="ECO:0000256" key="7">
    <source>
        <dbReference type="ARBA" id="ARBA00023136"/>
    </source>
</evidence>
<evidence type="ECO:0000256" key="6">
    <source>
        <dbReference type="ARBA" id="ARBA00023118"/>
    </source>
</evidence>
<dbReference type="STRING" id="1440053.GCA_000718095_01990"/>
<evidence type="ECO:0000313" key="10">
    <source>
        <dbReference type="EMBL" id="PVE10716.1"/>
    </source>
</evidence>
<keyword evidence="4" id="KW-0547">Nucleotide-binding</keyword>
<feature type="transmembrane region" description="Helical" evidence="8">
    <location>
        <begin position="26"/>
        <end position="44"/>
    </location>
</feature>
<reference evidence="10 11" key="1">
    <citation type="submission" date="2013-12" db="EMBL/GenBank/DDBJ databases">
        <title>Annotated genome of Streptomyces scopuliridis.</title>
        <authorList>
            <person name="Olson J.B."/>
        </authorList>
    </citation>
    <scope>NUCLEOTIDE SEQUENCE [LARGE SCALE GENOMIC DNA]</scope>
    <source>
        <strain evidence="10 11">RB72</strain>
    </source>
</reference>
<comment type="caution">
    <text evidence="10">The sequence shown here is derived from an EMBL/GenBank/DDBJ whole genome shotgun (WGS) entry which is preliminary data.</text>
</comment>
<keyword evidence="7 8" id="KW-0472">Membrane</keyword>
<keyword evidence="6" id="KW-0051">Antiviral defense</keyword>
<evidence type="ECO:0000256" key="1">
    <source>
        <dbReference type="ARBA" id="ARBA00004236"/>
    </source>
</evidence>
<dbReference type="AlphaFoldDB" id="A0A2T7T6N1"/>